<dbReference type="Proteomes" id="UP000784294">
    <property type="component" value="Unassembled WGS sequence"/>
</dbReference>
<name>A0A3S5CTI4_9PLAT</name>
<dbReference type="AlphaFoldDB" id="A0A3S5CTI4"/>
<organism evidence="1 2">
    <name type="scientific">Protopolystoma xenopodis</name>
    <dbReference type="NCBI Taxonomy" id="117903"/>
    <lineage>
        <taxon>Eukaryota</taxon>
        <taxon>Metazoa</taxon>
        <taxon>Spiralia</taxon>
        <taxon>Lophotrochozoa</taxon>
        <taxon>Platyhelminthes</taxon>
        <taxon>Monogenea</taxon>
        <taxon>Polyopisthocotylea</taxon>
        <taxon>Polystomatidea</taxon>
        <taxon>Polystomatidae</taxon>
        <taxon>Protopolystoma</taxon>
    </lineage>
</organism>
<protein>
    <submittedName>
        <fullName evidence="1">Uncharacterized protein</fullName>
    </submittedName>
</protein>
<evidence type="ECO:0000313" key="1">
    <source>
        <dbReference type="EMBL" id="VEL35630.1"/>
    </source>
</evidence>
<accession>A0A3S5CTI4</accession>
<gene>
    <name evidence="1" type="ORF">PXEA_LOCUS29070</name>
</gene>
<sequence>MFHSPMLQLKGKITKLMNIKNNYLYKFSIFMIHRQPVDVSVICVVPDKLLTQLQSKRMSCLLEVAQRMSMAASTTTYTATD</sequence>
<evidence type="ECO:0000313" key="2">
    <source>
        <dbReference type="Proteomes" id="UP000784294"/>
    </source>
</evidence>
<comment type="caution">
    <text evidence="1">The sequence shown here is derived from an EMBL/GenBank/DDBJ whole genome shotgun (WGS) entry which is preliminary data.</text>
</comment>
<proteinExistence type="predicted"/>
<reference evidence="1" key="1">
    <citation type="submission" date="2018-11" db="EMBL/GenBank/DDBJ databases">
        <authorList>
            <consortium name="Pathogen Informatics"/>
        </authorList>
    </citation>
    <scope>NUCLEOTIDE SEQUENCE</scope>
</reference>
<dbReference type="EMBL" id="CAAALY010250285">
    <property type="protein sequence ID" value="VEL35630.1"/>
    <property type="molecule type" value="Genomic_DNA"/>
</dbReference>
<keyword evidence="2" id="KW-1185">Reference proteome</keyword>